<proteinExistence type="predicted"/>
<accession>A0A7S4B854</accession>
<organism evidence="2">
    <name type="scientific">Chrysotila carterae</name>
    <name type="common">Marine alga</name>
    <name type="synonym">Syracosphaera carterae</name>
    <dbReference type="NCBI Taxonomy" id="13221"/>
    <lineage>
        <taxon>Eukaryota</taxon>
        <taxon>Haptista</taxon>
        <taxon>Haptophyta</taxon>
        <taxon>Prymnesiophyceae</taxon>
        <taxon>Isochrysidales</taxon>
        <taxon>Isochrysidaceae</taxon>
        <taxon>Chrysotila</taxon>
    </lineage>
</organism>
<name>A0A7S4B854_CHRCT</name>
<gene>
    <name evidence="2" type="ORF">PCAR00345_LOCUS9063</name>
</gene>
<feature type="region of interest" description="Disordered" evidence="1">
    <location>
        <begin position="66"/>
        <end position="102"/>
    </location>
</feature>
<protein>
    <submittedName>
        <fullName evidence="2">Uncharacterized protein</fullName>
    </submittedName>
</protein>
<sequence length="180" mass="19849">MNLRVDLSRADTKWLLWCTFSQGNLPQSRCATDESAFAEAASQAARSQSSAITIAGWRRRITANEVCQNGSEPGIEKSETGAGSPSHRPDAASKPSDTDDAAIEVLQPLRDTAQRGRKRFRKAHVPRPGRGSVVLVEETVASGVDDRDMYERDFNEQVLNANDELFEEATSARTTLKKRK</sequence>
<reference evidence="2" key="1">
    <citation type="submission" date="2021-01" db="EMBL/GenBank/DDBJ databases">
        <authorList>
            <person name="Corre E."/>
            <person name="Pelletier E."/>
            <person name="Niang G."/>
            <person name="Scheremetjew M."/>
            <person name="Finn R."/>
            <person name="Kale V."/>
            <person name="Holt S."/>
            <person name="Cochrane G."/>
            <person name="Meng A."/>
            <person name="Brown T."/>
            <person name="Cohen L."/>
        </authorList>
    </citation>
    <scope>NUCLEOTIDE SEQUENCE</scope>
    <source>
        <strain evidence="2">CCMP645</strain>
    </source>
</reference>
<evidence type="ECO:0000313" key="2">
    <source>
        <dbReference type="EMBL" id="CAE0756469.1"/>
    </source>
</evidence>
<evidence type="ECO:0000256" key="1">
    <source>
        <dbReference type="SAM" id="MobiDB-lite"/>
    </source>
</evidence>
<dbReference type="EMBL" id="HBIZ01014771">
    <property type="protein sequence ID" value="CAE0756469.1"/>
    <property type="molecule type" value="Transcribed_RNA"/>
</dbReference>
<dbReference type="AlphaFoldDB" id="A0A7S4B854"/>